<dbReference type="Pfam" id="PF08447">
    <property type="entry name" value="PAS_3"/>
    <property type="match status" value="1"/>
</dbReference>
<evidence type="ECO:0000313" key="4">
    <source>
        <dbReference type="Proteomes" id="UP001314903"/>
    </source>
</evidence>
<dbReference type="PANTHER" id="PTHR46663:SF2">
    <property type="entry name" value="GGDEF DOMAIN-CONTAINING PROTEIN"/>
    <property type="match status" value="1"/>
</dbReference>
<organism evidence="3 4">
    <name type="scientific">Acetoanaerobium pronyense</name>
    <dbReference type="NCBI Taxonomy" id="1482736"/>
    <lineage>
        <taxon>Bacteria</taxon>
        <taxon>Bacillati</taxon>
        <taxon>Bacillota</taxon>
        <taxon>Clostridia</taxon>
        <taxon>Peptostreptococcales</taxon>
        <taxon>Filifactoraceae</taxon>
        <taxon>Acetoanaerobium</taxon>
    </lineage>
</organism>
<dbReference type="InterPro" id="IPR000700">
    <property type="entry name" value="PAS-assoc_C"/>
</dbReference>
<dbReference type="SUPFAM" id="SSF55785">
    <property type="entry name" value="PYP-like sensor domain (PAS domain)"/>
    <property type="match status" value="1"/>
</dbReference>
<dbReference type="CDD" id="cd01949">
    <property type="entry name" value="GGDEF"/>
    <property type="match status" value="1"/>
</dbReference>
<dbReference type="SMART" id="SM00267">
    <property type="entry name" value="GGDEF"/>
    <property type="match status" value="1"/>
</dbReference>
<dbReference type="EMBL" id="JAGGLI010000061">
    <property type="protein sequence ID" value="MBP2029034.1"/>
    <property type="molecule type" value="Genomic_DNA"/>
</dbReference>
<dbReference type="NCBIfam" id="TIGR00229">
    <property type="entry name" value="sensory_box"/>
    <property type="match status" value="1"/>
</dbReference>
<protein>
    <submittedName>
        <fullName evidence="3">Diguanylate cyclase (GGDEF)-like protein</fullName>
    </submittedName>
</protein>
<feature type="domain" description="PAC" evidence="1">
    <location>
        <begin position="1"/>
        <end position="49"/>
    </location>
</feature>
<dbReference type="InterPro" id="IPR043128">
    <property type="entry name" value="Rev_trsase/Diguanyl_cyclase"/>
</dbReference>
<evidence type="ECO:0000259" key="1">
    <source>
        <dbReference type="PROSITE" id="PS50113"/>
    </source>
</evidence>
<comment type="caution">
    <text evidence="3">The sequence shown here is derived from an EMBL/GenBank/DDBJ whole genome shotgun (WGS) entry which is preliminary data.</text>
</comment>
<name>A0ABS4KMN1_9FIRM</name>
<proteinExistence type="predicted"/>
<dbReference type="Gene3D" id="3.30.450.20">
    <property type="entry name" value="PAS domain"/>
    <property type="match status" value="1"/>
</dbReference>
<dbReference type="InterPro" id="IPR029787">
    <property type="entry name" value="Nucleotide_cyclase"/>
</dbReference>
<dbReference type="InterPro" id="IPR052163">
    <property type="entry name" value="DGC-Regulatory_Protein"/>
</dbReference>
<dbReference type="Pfam" id="PF00990">
    <property type="entry name" value="GGDEF"/>
    <property type="match status" value="1"/>
</dbReference>
<dbReference type="PROSITE" id="PS50887">
    <property type="entry name" value="GGDEF"/>
    <property type="match status" value="1"/>
</dbReference>
<dbReference type="InterPro" id="IPR000014">
    <property type="entry name" value="PAS"/>
</dbReference>
<dbReference type="Proteomes" id="UP001314903">
    <property type="component" value="Unassembled WGS sequence"/>
</dbReference>
<dbReference type="PANTHER" id="PTHR46663">
    <property type="entry name" value="DIGUANYLATE CYCLASE DGCT-RELATED"/>
    <property type="match status" value="1"/>
</dbReference>
<dbReference type="InterPro" id="IPR035965">
    <property type="entry name" value="PAS-like_dom_sf"/>
</dbReference>
<dbReference type="SUPFAM" id="SSF55073">
    <property type="entry name" value="Nucleotide cyclase"/>
    <property type="match status" value="1"/>
</dbReference>
<keyword evidence="4" id="KW-1185">Reference proteome</keyword>
<dbReference type="SMART" id="SM00086">
    <property type="entry name" value="PAC"/>
    <property type="match status" value="2"/>
</dbReference>
<feature type="domain" description="GGDEF" evidence="2">
    <location>
        <begin position="130"/>
        <end position="263"/>
    </location>
</feature>
<dbReference type="CDD" id="cd00130">
    <property type="entry name" value="PAS"/>
    <property type="match status" value="1"/>
</dbReference>
<evidence type="ECO:0000259" key="2">
    <source>
        <dbReference type="PROSITE" id="PS50887"/>
    </source>
</evidence>
<sequence length="270" mass="30998">MRYRHRDGSTIWIRCRGLAIRDEYGKPIRMLGAHTDITDLKETEQEISRLTKEYEKVFNGTQDAMFLIKVLEEGRVSNVVGSATDITERKILELELEKYANYDKLTGLPNRRLFFERLNQMVLENERYNTKFALLFIDLDGFKEINDSYGHEVGDEVLIIAGNRLLESIRKSDTVARMGGDEFTIIIRNIEDKENIDRVIKKIHTKLQEDMVIDDVKCNVNSSIGIAIYPDNGLDSEELLKSADEAMYEIKKNGKGGFKFSNKSIGKLCS</sequence>
<dbReference type="NCBIfam" id="TIGR00254">
    <property type="entry name" value="GGDEF"/>
    <property type="match status" value="1"/>
</dbReference>
<dbReference type="PROSITE" id="PS50113">
    <property type="entry name" value="PAC"/>
    <property type="match status" value="1"/>
</dbReference>
<dbReference type="Gene3D" id="3.30.70.270">
    <property type="match status" value="1"/>
</dbReference>
<dbReference type="InterPro" id="IPR001610">
    <property type="entry name" value="PAC"/>
</dbReference>
<dbReference type="InterPro" id="IPR013655">
    <property type="entry name" value="PAS_fold_3"/>
</dbReference>
<dbReference type="InterPro" id="IPR000160">
    <property type="entry name" value="GGDEF_dom"/>
</dbReference>
<accession>A0ABS4KMN1</accession>
<evidence type="ECO:0000313" key="3">
    <source>
        <dbReference type="EMBL" id="MBP2029034.1"/>
    </source>
</evidence>
<reference evidence="3 4" key="1">
    <citation type="submission" date="2021-03" db="EMBL/GenBank/DDBJ databases">
        <title>Genomic Encyclopedia of Type Strains, Phase IV (KMG-IV): sequencing the most valuable type-strain genomes for metagenomic binning, comparative biology and taxonomic classification.</title>
        <authorList>
            <person name="Goeker M."/>
        </authorList>
    </citation>
    <scope>NUCLEOTIDE SEQUENCE [LARGE SCALE GENOMIC DNA]</scope>
    <source>
        <strain evidence="3 4">DSM 27512</strain>
    </source>
</reference>
<gene>
    <name evidence="3" type="ORF">J2Z35_002872</name>
</gene>